<evidence type="ECO:0000313" key="2">
    <source>
        <dbReference type="Proteomes" id="UP000054653"/>
    </source>
</evidence>
<comment type="caution">
    <text evidence="1">The sequence shown here is derived from an EMBL/GenBank/DDBJ whole genome shotgun (WGS) entry which is preliminary data.</text>
</comment>
<sequence>MSVLQAFETQVQCPSRFLAFFQPLAQESLAIWQTVVTSAHWTFGSNRRVERIDRGMFSYLSSNVLSCRWGPCFPVGHIICVIHTECLLTEEG</sequence>
<evidence type="ECO:0000313" key="1">
    <source>
        <dbReference type="EMBL" id="KRY32884.1"/>
    </source>
</evidence>
<reference evidence="1 2" key="1">
    <citation type="submission" date="2015-01" db="EMBL/GenBank/DDBJ databases">
        <title>Evolution of Trichinella species and genotypes.</title>
        <authorList>
            <person name="Korhonen P.K."/>
            <person name="Edoardo P."/>
            <person name="Giuseppe L.R."/>
            <person name="Gasser R.B."/>
        </authorList>
    </citation>
    <scope>NUCLEOTIDE SEQUENCE [LARGE SCALE GENOMIC DNA]</scope>
    <source>
        <strain evidence="1">ISS120</strain>
    </source>
</reference>
<accession>A0A0V1B7B9</accession>
<gene>
    <name evidence="1" type="ORF">T03_3538</name>
</gene>
<dbReference type="Proteomes" id="UP000054653">
    <property type="component" value="Unassembled WGS sequence"/>
</dbReference>
<organism evidence="1 2">
    <name type="scientific">Trichinella britovi</name>
    <name type="common">Parasitic roundworm</name>
    <dbReference type="NCBI Taxonomy" id="45882"/>
    <lineage>
        <taxon>Eukaryota</taxon>
        <taxon>Metazoa</taxon>
        <taxon>Ecdysozoa</taxon>
        <taxon>Nematoda</taxon>
        <taxon>Enoplea</taxon>
        <taxon>Dorylaimia</taxon>
        <taxon>Trichinellida</taxon>
        <taxon>Trichinellidae</taxon>
        <taxon>Trichinella</taxon>
    </lineage>
</organism>
<protein>
    <submittedName>
        <fullName evidence="1">Uncharacterized protein</fullName>
    </submittedName>
</protein>
<proteinExistence type="predicted"/>
<dbReference type="EMBL" id="JYDI01001355">
    <property type="protein sequence ID" value="KRY32884.1"/>
    <property type="molecule type" value="Genomic_DNA"/>
</dbReference>
<keyword evidence="2" id="KW-1185">Reference proteome</keyword>
<dbReference type="AlphaFoldDB" id="A0A0V1B7B9"/>
<name>A0A0V1B7B9_TRIBR</name>